<evidence type="ECO:0000256" key="1">
    <source>
        <dbReference type="ARBA" id="ARBA00004651"/>
    </source>
</evidence>
<dbReference type="SUPFAM" id="SSF55008">
    <property type="entry name" value="HMA, heavy metal-associated domain"/>
    <property type="match status" value="2"/>
</dbReference>
<dbReference type="InterPro" id="IPR044492">
    <property type="entry name" value="P_typ_ATPase_HD_dom"/>
</dbReference>
<dbReference type="Gene3D" id="3.40.1110.10">
    <property type="entry name" value="Calcium-transporting ATPase, cytoplasmic domain N"/>
    <property type="match status" value="1"/>
</dbReference>
<dbReference type="PROSITE" id="PS01229">
    <property type="entry name" value="COF_2"/>
    <property type="match status" value="1"/>
</dbReference>
<feature type="region of interest" description="Disordered" evidence="18">
    <location>
        <begin position="1"/>
        <end position="26"/>
    </location>
</feature>
<feature type="domain" description="HMA" evidence="19">
    <location>
        <begin position="62"/>
        <end position="127"/>
    </location>
</feature>
<evidence type="ECO:0000256" key="8">
    <source>
        <dbReference type="ARBA" id="ARBA00022723"/>
    </source>
</evidence>
<keyword evidence="6" id="KW-0597">Phosphoprotein</keyword>
<feature type="compositionally biased region" description="Polar residues" evidence="18">
    <location>
        <begin position="47"/>
        <end position="61"/>
    </location>
</feature>
<keyword evidence="11" id="KW-1278">Translocase</keyword>
<evidence type="ECO:0000256" key="6">
    <source>
        <dbReference type="ARBA" id="ARBA00022553"/>
    </source>
</evidence>
<feature type="region of interest" description="Disordered" evidence="18">
    <location>
        <begin position="42"/>
        <end position="61"/>
    </location>
</feature>
<feature type="transmembrane region" description="Helical" evidence="17">
    <location>
        <begin position="782"/>
        <end position="801"/>
    </location>
</feature>
<dbReference type="Gene3D" id="3.30.70.100">
    <property type="match status" value="2"/>
</dbReference>
<dbReference type="PANTHER" id="PTHR48085:SF5">
    <property type="entry name" value="CADMIUM_ZINC-TRANSPORTING ATPASE HMA4-RELATED"/>
    <property type="match status" value="1"/>
</dbReference>
<keyword evidence="12 17" id="KW-1133">Transmembrane helix</keyword>
<evidence type="ECO:0000256" key="2">
    <source>
        <dbReference type="ARBA" id="ARBA00006024"/>
    </source>
</evidence>
<dbReference type="PROSITE" id="PS01047">
    <property type="entry name" value="HMA_1"/>
    <property type="match status" value="2"/>
</dbReference>
<comment type="catalytic activity">
    <reaction evidence="16">
        <text>Cd(2+)(in) + ATP + H2O = Cd(2+)(out) + ADP + phosphate + H(+)</text>
        <dbReference type="Rhea" id="RHEA:12132"/>
        <dbReference type="ChEBI" id="CHEBI:15377"/>
        <dbReference type="ChEBI" id="CHEBI:15378"/>
        <dbReference type="ChEBI" id="CHEBI:30616"/>
        <dbReference type="ChEBI" id="CHEBI:43474"/>
        <dbReference type="ChEBI" id="CHEBI:48775"/>
        <dbReference type="ChEBI" id="CHEBI:456216"/>
        <dbReference type="EC" id="7.2.2.21"/>
    </reaction>
</comment>
<dbReference type="NCBIfam" id="TIGR01511">
    <property type="entry name" value="ATPase-IB1_Cu"/>
    <property type="match status" value="1"/>
</dbReference>
<dbReference type="InterPro" id="IPR023298">
    <property type="entry name" value="ATPase_P-typ_TM_dom_sf"/>
</dbReference>
<dbReference type="InterPro" id="IPR008250">
    <property type="entry name" value="ATPase_P-typ_transduc_dom_A_sf"/>
</dbReference>
<dbReference type="InterPro" id="IPR006121">
    <property type="entry name" value="HMA_dom"/>
</dbReference>
<feature type="transmembrane region" description="Helical" evidence="17">
    <location>
        <begin position="274"/>
        <end position="299"/>
    </location>
</feature>
<feature type="domain" description="HMA" evidence="19">
    <location>
        <begin position="134"/>
        <end position="197"/>
    </location>
</feature>
<keyword evidence="3" id="KW-0813">Transport</keyword>
<evidence type="ECO:0000256" key="11">
    <source>
        <dbReference type="ARBA" id="ARBA00022967"/>
    </source>
</evidence>
<dbReference type="InterPro" id="IPR027256">
    <property type="entry name" value="P-typ_ATPase_IB"/>
</dbReference>
<dbReference type="NCBIfam" id="TIGR01525">
    <property type="entry name" value="ATPase-IB_hvy"/>
    <property type="match status" value="1"/>
</dbReference>
<dbReference type="Gene3D" id="2.70.150.10">
    <property type="entry name" value="Calcium-transporting ATPase, cytoplasmic transduction domain A"/>
    <property type="match status" value="1"/>
</dbReference>
<dbReference type="InterPro" id="IPR036412">
    <property type="entry name" value="HAD-like_sf"/>
</dbReference>
<proteinExistence type="inferred from homology"/>
<dbReference type="InterPro" id="IPR036163">
    <property type="entry name" value="HMA_dom_sf"/>
</dbReference>
<dbReference type="Proteomes" id="UP001221597">
    <property type="component" value="Chromosome"/>
</dbReference>
<evidence type="ECO:0000256" key="14">
    <source>
        <dbReference type="ARBA" id="ARBA00023136"/>
    </source>
</evidence>
<keyword evidence="21" id="KW-1185">Reference proteome</keyword>
<evidence type="ECO:0000256" key="12">
    <source>
        <dbReference type="ARBA" id="ARBA00022989"/>
    </source>
</evidence>
<dbReference type="InterPro" id="IPR051014">
    <property type="entry name" value="Cation_Transport_ATPase_IB"/>
</dbReference>
<sequence>MSSTEKQVQDSCCTDDHCSSKQTPQTAIDIDKRTSCCGDNDCKESNDSNNTDEQSQSTSSLETFEYQIKGMDCPSCAATIEKSLTKTKGIETVQVNYGTGKMAIGANHSSVSEQIPKQVRKLGFEAEAIPDKKNTQTYKVEGMDCGSCAMTIEKHLTKNPNVKEVSVNFSTGKMQIDHDTNQEEIIKEVERAGFGASLESKRKQQEDPSEKKQKDATTTISGILLALGFFGSFTNIAPTLITVLYAAAIVIGGYKPARSAFYAIKSGSLDMNVLMASAAIGASLIGEWFEGATVVWLFALGNTLQNRSIERTRESIRSLINLTPSEASVKIGDKMVRKPVEDVSINDTIIIKPGEKIPLDGEIMTGTSSINQAPITGESMPVDKQQGDTVYAGTVNENGSLEVTVTKLVEDTTIAKIIHLVEEAQEKKAPTQAFVDRFAKVYTPIVFGLALLVMVLPPLLGIGTWGEWVYKGLALLVVACPCALVISTPVAIVSAIGNAAKNGVLIKGGTFLEKAGAIKTIAFDKTGTLTEGKPKVSEVLVIHGNEQELVSITRTIEEHSTHPIAQAITTYAAERNIPAKNGDSFSAITGKGAQATINGVEYFAGNPKLYHEMNVSLTDLEDRIQSLQKEGHTLVVVGTRSEALGIIAVADTIRDITVQSIQNLKQVGMGEMVMLTGDNQGTAKKMATQTGVDRYFAELLPEEKVTAVKKLQEEGKSVAMVGDGINDAPALATADLGIAMGGAGTDTAMETADIVLMADNLEKLPHTISLSRRALAIIKQNVWFSLLTKLAALVLIFPGILTLWMAVLSDTGAALLVILNSMRLLKQK</sequence>
<keyword evidence="9 17" id="KW-0547">Nucleotide-binding</keyword>
<name>A0ABY8J5Z8_9BACI</name>
<evidence type="ECO:0000256" key="7">
    <source>
        <dbReference type="ARBA" id="ARBA00022692"/>
    </source>
</evidence>
<dbReference type="SFLD" id="SFLDF00027">
    <property type="entry name" value="p-type_atpase"/>
    <property type="match status" value="1"/>
</dbReference>
<feature type="transmembrane region" description="Helical" evidence="17">
    <location>
        <begin position="221"/>
        <end position="254"/>
    </location>
</feature>
<dbReference type="PROSITE" id="PS50846">
    <property type="entry name" value="HMA_2"/>
    <property type="match status" value="2"/>
</dbReference>
<evidence type="ECO:0000256" key="3">
    <source>
        <dbReference type="ARBA" id="ARBA00022448"/>
    </source>
</evidence>
<dbReference type="PRINTS" id="PR00119">
    <property type="entry name" value="CATATPASE"/>
</dbReference>
<keyword evidence="14 17" id="KW-0472">Membrane</keyword>
<gene>
    <name evidence="20" type="ORF">P9989_10955</name>
</gene>
<keyword evidence="7 17" id="KW-0812">Transmembrane</keyword>
<evidence type="ECO:0000256" key="15">
    <source>
        <dbReference type="ARBA" id="ARBA00039103"/>
    </source>
</evidence>
<keyword evidence="4 17" id="KW-1003">Cell membrane</keyword>
<feature type="transmembrane region" description="Helical" evidence="17">
    <location>
        <begin position="472"/>
        <end position="497"/>
    </location>
</feature>
<dbReference type="SFLD" id="SFLDS00003">
    <property type="entry name" value="Haloacid_Dehalogenase"/>
    <property type="match status" value="1"/>
</dbReference>
<comment type="subcellular location">
    <subcellularLocation>
        <location evidence="1">Cell membrane</location>
        <topology evidence="1">Multi-pass membrane protein</topology>
    </subcellularLocation>
</comment>
<dbReference type="InterPro" id="IPR001757">
    <property type="entry name" value="P_typ_ATPase"/>
</dbReference>
<comment type="similarity">
    <text evidence="2 17">Belongs to the cation transport ATPase (P-type) (TC 3.A.3) family. Type IB subfamily.</text>
</comment>
<dbReference type="CDD" id="cd00371">
    <property type="entry name" value="HMA"/>
    <property type="match status" value="2"/>
</dbReference>
<keyword evidence="8 17" id="KW-0479">Metal-binding</keyword>
<evidence type="ECO:0000256" key="10">
    <source>
        <dbReference type="ARBA" id="ARBA00022840"/>
    </source>
</evidence>
<dbReference type="SUPFAM" id="SSF56784">
    <property type="entry name" value="HAD-like"/>
    <property type="match status" value="1"/>
</dbReference>
<dbReference type="SUPFAM" id="SSF81653">
    <property type="entry name" value="Calcium ATPase, transduction domain A"/>
    <property type="match status" value="1"/>
</dbReference>
<keyword evidence="10 17" id="KW-0067">ATP-binding</keyword>
<evidence type="ECO:0000256" key="17">
    <source>
        <dbReference type="RuleBase" id="RU362081"/>
    </source>
</evidence>
<dbReference type="InterPro" id="IPR023299">
    <property type="entry name" value="ATPase_P-typ_cyto_dom_N"/>
</dbReference>
<dbReference type="InterPro" id="IPR017969">
    <property type="entry name" value="Heavy-metal-associated_CS"/>
</dbReference>
<feature type="transmembrane region" description="Helical" evidence="17">
    <location>
        <begin position="441"/>
        <end position="460"/>
    </location>
</feature>
<evidence type="ECO:0000256" key="13">
    <source>
        <dbReference type="ARBA" id="ARBA00023065"/>
    </source>
</evidence>
<dbReference type="PRINTS" id="PR00941">
    <property type="entry name" value="CDATPASE"/>
</dbReference>
<dbReference type="InterPro" id="IPR023214">
    <property type="entry name" value="HAD_sf"/>
</dbReference>
<evidence type="ECO:0000313" key="21">
    <source>
        <dbReference type="Proteomes" id="UP001221597"/>
    </source>
</evidence>
<keyword evidence="13" id="KW-0406">Ion transport</keyword>
<dbReference type="InterPro" id="IPR059000">
    <property type="entry name" value="ATPase_P-type_domA"/>
</dbReference>
<evidence type="ECO:0000256" key="4">
    <source>
        <dbReference type="ARBA" id="ARBA00022475"/>
    </source>
</evidence>
<accession>A0ABY8J5Z8</accession>
<evidence type="ECO:0000313" key="20">
    <source>
        <dbReference type="EMBL" id="WFT76838.1"/>
    </source>
</evidence>
<dbReference type="SFLD" id="SFLDG00002">
    <property type="entry name" value="C1.7:_P-type_atpase_like"/>
    <property type="match status" value="1"/>
</dbReference>
<evidence type="ECO:0000256" key="16">
    <source>
        <dbReference type="ARBA" id="ARBA00049338"/>
    </source>
</evidence>
<dbReference type="RefSeq" id="WP_283078782.1">
    <property type="nucleotide sequence ID" value="NZ_CP121671.1"/>
</dbReference>
<dbReference type="Gene3D" id="3.40.50.1000">
    <property type="entry name" value="HAD superfamily/HAD-like"/>
    <property type="match status" value="1"/>
</dbReference>
<organism evidence="20 21">
    <name type="scientific">Halobacillus naozhouensis</name>
    <dbReference type="NCBI Taxonomy" id="554880"/>
    <lineage>
        <taxon>Bacteria</taxon>
        <taxon>Bacillati</taxon>
        <taxon>Bacillota</taxon>
        <taxon>Bacilli</taxon>
        <taxon>Bacillales</taxon>
        <taxon>Bacillaceae</taxon>
        <taxon>Halobacillus</taxon>
    </lineage>
</organism>
<dbReference type="Pfam" id="PF00702">
    <property type="entry name" value="Hydrolase"/>
    <property type="match status" value="1"/>
</dbReference>
<keyword evidence="5" id="KW-0104">Cadmium</keyword>
<dbReference type="InterPro" id="IPR018303">
    <property type="entry name" value="ATPase_P-typ_P_site"/>
</dbReference>
<dbReference type="EC" id="7.2.2.21" evidence="15"/>
<dbReference type="Pfam" id="PF00403">
    <property type="entry name" value="HMA"/>
    <property type="match status" value="2"/>
</dbReference>
<evidence type="ECO:0000256" key="5">
    <source>
        <dbReference type="ARBA" id="ARBA00022539"/>
    </source>
</evidence>
<dbReference type="NCBIfam" id="TIGR01512">
    <property type="entry name" value="ATPase-IB2_Cd"/>
    <property type="match status" value="1"/>
</dbReference>
<evidence type="ECO:0000256" key="18">
    <source>
        <dbReference type="SAM" id="MobiDB-lite"/>
    </source>
</evidence>
<evidence type="ECO:0000259" key="19">
    <source>
        <dbReference type="PROSITE" id="PS50846"/>
    </source>
</evidence>
<dbReference type="SUPFAM" id="SSF81665">
    <property type="entry name" value="Calcium ATPase, transmembrane domain M"/>
    <property type="match status" value="1"/>
</dbReference>
<evidence type="ECO:0000256" key="9">
    <source>
        <dbReference type="ARBA" id="ARBA00022741"/>
    </source>
</evidence>
<protein>
    <recommendedName>
        <fullName evidence="15">Cd(2+)-exporting ATPase</fullName>
        <ecNumber evidence="15">7.2.2.21</ecNumber>
    </recommendedName>
</protein>
<dbReference type="NCBIfam" id="TIGR01494">
    <property type="entry name" value="ATPase_P-type"/>
    <property type="match status" value="1"/>
</dbReference>
<dbReference type="PROSITE" id="PS00154">
    <property type="entry name" value="ATPASE_E1_E2"/>
    <property type="match status" value="1"/>
</dbReference>
<dbReference type="PANTHER" id="PTHR48085">
    <property type="entry name" value="CADMIUM/ZINC-TRANSPORTING ATPASE HMA2-RELATED"/>
    <property type="match status" value="1"/>
</dbReference>
<feature type="compositionally biased region" description="Polar residues" evidence="18">
    <location>
        <begin position="1"/>
        <end position="12"/>
    </location>
</feature>
<dbReference type="EMBL" id="CP121671">
    <property type="protein sequence ID" value="WFT76838.1"/>
    <property type="molecule type" value="Genomic_DNA"/>
</dbReference>
<reference evidence="20 21" key="1">
    <citation type="submission" date="2023-04" db="EMBL/GenBank/DDBJ databases">
        <title>Genome sequence of Halobacillus naozhouensis KACC 21980.</title>
        <authorList>
            <person name="Kim S."/>
            <person name="Heo J."/>
            <person name="Kwon S.-W."/>
        </authorList>
    </citation>
    <scope>NUCLEOTIDE SEQUENCE [LARGE SCALE GENOMIC DNA]</scope>
    <source>
        <strain evidence="20 21">KCTC 13234</strain>
    </source>
</reference>
<dbReference type="Pfam" id="PF00122">
    <property type="entry name" value="E1-E2_ATPase"/>
    <property type="match status" value="1"/>
</dbReference>